<keyword evidence="3 9" id="KW-0349">Heme</keyword>
<dbReference type="Gene3D" id="1.10.630.10">
    <property type="entry name" value="Cytochrome P450"/>
    <property type="match status" value="1"/>
</dbReference>
<accession>A0AAW2SQP2</accession>
<keyword evidence="8 9" id="KW-0503">Monooxygenase</keyword>
<comment type="caution">
    <text evidence="10">The sequence shown here is derived from an EMBL/GenBank/DDBJ whole genome shotgun (WGS) entry which is preliminary data.</text>
</comment>
<dbReference type="Pfam" id="PF00067">
    <property type="entry name" value="p450"/>
    <property type="match status" value="1"/>
</dbReference>
<proteinExistence type="inferred from homology"/>
<sequence length="82" mass="9196">MDFVGGDFEYLPFGSGRRMCPGITFALASIKLPLAQLLYNFNWKLPDGVRPEDLDMIENPGITASRKNNLYVVATPYNEPLD</sequence>
<keyword evidence="7 9" id="KW-0408">Iron</keyword>
<reference evidence="10" key="2">
    <citation type="journal article" date="2024" name="Plant">
        <title>Genomic evolution and insights into agronomic trait innovations of Sesamum species.</title>
        <authorList>
            <person name="Miao H."/>
            <person name="Wang L."/>
            <person name="Qu L."/>
            <person name="Liu H."/>
            <person name="Sun Y."/>
            <person name="Le M."/>
            <person name="Wang Q."/>
            <person name="Wei S."/>
            <person name="Zheng Y."/>
            <person name="Lin W."/>
            <person name="Duan Y."/>
            <person name="Cao H."/>
            <person name="Xiong S."/>
            <person name="Wang X."/>
            <person name="Wei L."/>
            <person name="Li C."/>
            <person name="Ma Q."/>
            <person name="Ju M."/>
            <person name="Zhao R."/>
            <person name="Li G."/>
            <person name="Mu C."/>
            <person name="Tian Q."/>
            <person name="Mei H."/>
            <person name="Zhang T."/>
            <person name="Gao T."/>
            <person name="Zhang H."/>
        </authorList>
    </citation>
    <scope>NUCLEOTIDE SEQUENCE</scope>
    <source>
        <strain evidence="10">KEN1</strain>
    </source>
</reference>
<dbReference type="AlphaFoldDB" id="A0AAW2SQP2"/>
<dbReference type="GO" id="GO:0020037">
    <property type="term" value="F:heme binding"/>
    <property type="evidence" value="ECO:0007669"/>
    <property type="project" value="InterPro"/>
</dbReference>
<keyword evidence="5" id="KW-0812">Transmembrane</keyword>
<dbReference type="GO" id="GO:0004497">
    <property type="term" value="F:monooxygenase activity"/>
    <property type="evidence" value="ECO:0007669"/>
    <property type="project" value="UniProtKB-KW"/>
</dbReference>
<keyword evidence="6 9" id="KW-0560">Oxidoreductase</keyword>
<name>A0AAW2SQP2_9LAMI</name>
<dbReference type="GO" id="GO:0005506">
    <property type="term" value="F:iron ion binding"/>
    <property type="evidence" value="ECO:0007669"/>
    <property type="project" value="InterPro"/>
</dbReference>
<organism evidence="10">
    <name type="scientific">Sesamum latifolium</name>
    <dbReference type="NCBI Taxonomy" id="2727402"/>
    <lineage>
        <taxon>Eukaryota</taxon>
        <taxon>Viridiplantae</taxon>
        <taxon>Streptophyta</taxon>
        <taxon>Embryophyta</taxon>
        <taxon>Tracheophyta</taxon>
        <taxon>Spermatophyta</taxon>
        <taxon>Magnoliopsida</taxon>
        <taxon>eudicotyledons</taxon>
        <taxon>Gunneridae</taxon>
        <taxon>Pentapetalae</taxon>
        <taxon>asterids</taxon>
        <taxon>lamiids</taxon>
        <taxon>Lamiales</taxon>
        <taxon>Pedaliaceae</taxon>
        <taxon>Sesamum</taxon>
    </lineage>
</organism>
<dbReference type="EMBL" id="JACGWN010000016">
    <property type="protein sequence ID" value="KAL0393946.1"/>
    <property type="molecule type" value="Genomic_DNA"/>
</dbReference>
<dbReference type="PRINTS" id="PR00463">
    <property type="entry name" value="EP450I"/>
</dbReference>
<evidence type="ECO:0000256" key="3">
    <source>
        <dbReference type="ARBA" id="ARBA00022617"/>
    </source>
</evidence>
<evidence type="ECO:0000256" key="4">
    <source>
        <dbReference type="ARBA" id="ARBA00022723"/>
    </source>
</evidence>
<dbReference type="InterPro" id="IPR002401">
    <property type="entry name" value="Cyt_P450_E_grp-I"/>
</dbReference>
<dbReference type="PANTHER" id="PTHR47953">
    <property type="entry name" value="OS08G0105600 PROTEIN"/>
    <property type="match status" value="1"/>
</dbReference>
<dbReference type="InterPro" id="IPR017972">
    <property type="entry name" value="Cyt_P450_CS"/>
</dbReference>
<reference evidence="10" key="1">
    <citation type="submission" date="2020-06" db="EMBL/GenBank/DDBJ databases">
        <authorList>
            <person name="Li T."/>
            <person name="Hu X."/>
            <person name="Zhang T."/>
            <person name="Song X."/>
            <person name="Zhang H."/>
            <person name="Dai N."/>
            <person name="Sheng W."/>
            <person name="Hou X."/>
            <person name="Wei L."/>
        </authorList>
    </citation>
    <scope>NUCLEOTIDE SEQUENCE</scope>
    <source>
        <strain evidence="10">KEN1</strain>
        <tissue evidence="10">Leaf</tissue>
    </source>
</reference>
<evidence type="ECO:0000256" key="5">
    <source>
        <dbReference type="ARBA" id="ARBA00022968"/>
    </source>
</evidence>
<dbReference type="GO" id="GO:0016020">
    <property type="term" value="C:membrane"/>
    <property type="evidence" value="ECO:0007669"/>
    <property type="project" value="UniProtKB-SubCell"/>
</dbReference>
<evidence type="ECO:0000256" key="7">
    <source>
        <dbReference type="ARBA" id="ARBA00023004"/>
    </source>
</evidence>
<evidence type="ECO:0000256" key="9">
    <source>
        <dbReference type="RuleBase" id="RU000461"/>
    </source>
</evidence>
<keyword evidence="4 9" id="KW-0479">Metal-binding</keyword>
<evidence type="ECO:0000256" key="8">
    <source>
        <dbReference type="ARBA" id="ARBA00023033"/>
    </source>
</evidence>
<dbReference type="PANTHER" id="PTHR47953:SF16">
    <property type="entry name" value="CYTOCHROME P450 71D8"/>
    <property type="match status" value="1"/>
</dbReference>
<dbReference type="InterPro" id="IPR052306">
    <property type="entry name" value="CYP450_71D"/>
</dbReference>
<evidence type="ECO:0000256" key="6">
    <source>
        <dbReference type="ARBA" id="ARBA00023002"/>
    </source>
</evidence>
<dbReference type="InterPro" id="IPR001128">
    <property type="entry name" value="Cyt_P450"/>
</dbReference>
<keyword evidence="5" id="KW-0735">Signal-anchor</keyword>
<dbReference type="PROSITE" id="PS00086">
    <property type="entry name" value="CYTOCHROME_P450"/>
    <property type="match status" value="1"/>
</dbReference>
<evidence type="ECO:0000256" key="2">
    <source>
        <dbReference type="ARBA" id="ARBA00010617"/>
    </source>
</evidence>
<dbReference type="InterPro" id="IPR036396">
    <property type="entry name" value="Cyt_P450_sf"/>
</dbReference>
<evidence type="ECO:0000313" key="10">
    <source>
        <dbReference type="EMBL" id="KAL0393946.1"/>
    </source>
</evidence>
<gene>
    <name evidence="10" type="ORF">Slati_4360800</name>
</gene>
<comment type="similarity">
    <text evidence="2 9">Belongs to the cytochrome P450 family.</text>
</comment>
<evidence type="ECO:0000256" key="1">
    <source>
        <dbReference type="ARBA" id="ARBA00004606"/>
    </source>
</evidence>
<comment type="subcellular location">
    <subcellularLocation>
        <location evidence="1">Membrane</location>
        <topology evidence="1">Single-pass type II membrane protein</topology>
    </subcellularLocation>
</comment>
<protein>
    <submittedName>
        <fullName evidence="10">Cytochrome</fullName>
    </submittedName>
</protein>
<dbReference type="GO" id="GO:0016705">
    <property type="term" value="F:oxidoreductase activity, acting on paired donors, with incorporation or reduction of molecular oxygen"/>
    <property type="evidence" value="ECO:0007669"/>
    <property type="project" value="InterPro"/>
</dbReference>
<dbReference type="SUPFAM" id="SSF48264">
    <property type="entry name" value="Cytochrome P450"/>
    <property type="match status" value="1"/>
</dbReference>